<feature type="region of interest" description="Disordered" evidence="1">
    <location>
        <begin position="101"/>
        <end position="127"/>
    </location>
</feature>
<gene>
    <name evidence="2" type="ORF">L227DRAFT_282357</name>
</gene>
<reference evidence="2" key="1">
    <citation type="journal article" date="2018" name="Genome Biol. Evol.">
        <title>Genomics and development of Lentinus tigrinus, a white-rot wood-decaying mushroom with dimorphic fruiting bodies.</title>
        <authorList>
            <person name="Wu B."/>
            <person name="Xu Z."/>
            <person name="Knudson A."/>
            <person name="Carlson A."/>
            <person name="Chen N."/>
            <person name="Kovaka S."/>
            <person name="LaButti K."/>
            <person name="Lipzen A."/>
            <person name="Pennachio C."/>
            <person name="Riley R."/>
            <person name="Schakwitz W."/>
            <person name="Umezawa K."/>
            <person name="Ohm R.A."/>
            <person name="Grigoriev I.V."/>
            <person name="Nagy L.G."/>
            <person name="Gibbons J."/>
            <person name="Hibbett D."/>
        </authorList>
    </citation>
    <scope>NUCLEOTIDE SEQUENCE [LARGE SCALE GENOMIC DNA]</scope>
    <source>
        <strain evidence="2">ALCF2SS1-6</strain>
    </source>
</reference>
<name>A0A5C2RYU2_9APHY</name>
<keyword evidence="3" id="KW-1185">Reference proteome</keyword>
<proteinExistence type="predicted"/>
<feature type="region of interest" description="Disordered" evidence="1">
    <location>
        <begin position="139"/>
        <end position="179"/>
    </location>
</feature>
<evidence type="ECO:0000313" key="2">
    <source>
        <dbReference type="EMBL" id="RPD56243.1"/>
    </source>
</evidence>
<dbReference type="EMBL" id="ML122289">
    <property type="protein sequence ID" value="RPD56243.1"/>
    <property type="molecule type" value="Genomic_DNA"/>
</dbReference>
<sequence length="179" mass="19822">MSESIAYARAMDSDSPRQRAVVSTFPASSQCRSPYHPILHVHRPTHTFDPSRTERDCIEPPRRACHPSEPRLCCSLVLMSMTAPEPDGALQLQEHVARRAHPTIPSPDSSDGLGLTSPTRGGLDLPRFIPQSSELHVHRDWSHPCSTLGRSRSEQDTDGAGSPARTCRQPSTSYDTKFR</sequence>
<accession>A0A5C2RYU2</accession>
<evidence type="ECO:0000313" key="3">
    <source>
        <dbReference type="Proteomes" id="UP000313359"/>
    </source>
</evidence>
<dbReference type="Proteomes" id="UP000313359">
    <property type="component" value="Unassembled WGS sequence"/>
</dbReference>
<protein>
    <submittedName>
        <fullName evidence="2">Uncharacterized protein</fullName>
    </submittedName>
</protein>
<evidence type="ECO:0000256" key="1">
    <source>
        <dbReference type="SAM" id="MobiDB-lite"/>
    </source>
</evidence>
<organism evidence="2 3">
    <name type="scientific">Lentinus tigrinus ALCF2SS1-6</name>
    <dbReference type="NCBI Taxonomy" id="1328759"/>
    <lineage>
        <taxon>Eukaryota</taxon>
        <taxon>Fungi</taxon>
        <taxon>Dikarya</taxon>
        <taxon>Basidiomycota</taxon>
        <taxon>Agaricomycotina</taxon>
        <taxon>Agaricomycetes</taxon>
        <taxon>Polyporales</taxon>
        <taxon>Polyporaceae</taxon>
        <taxon>Lentinus</taxon>
    </lineage>
</organism>
<dbReference type="AlphaFoldDB" id="A0A5C2RYU2"/>
<feature type="compositionally biased region" description="Polar residues" evidence="1">
    <location>
        <begin position="168"/>
        <end position="179"/>
    </location>
</feature>